<dbReference type="FunCoup" id="A0A6N7EUQ0">
    <property type="interactions" value="133"/>
</dbReference>
<reference evidence="7 8" key="1">
    <citation type="submission" date="2019-10" db="EMBL/GenBank/DDBJ databases">
        <title>Cardiobacteriales fam. a chemoheterotrophic member of the order Cardiobacteriales, and proposal of Cardiobacteriales fam. nov.</title>
        <authorList>
            <person name="Wang C."/>
        </authorList>
    </citation>
    <scope>NUCLEOTIDE SEQUENCE [LARGE SCALE GENOMIC DNA]</scope>
    <source>
        <strain evidence="7 8">ML27</strain>
    </source>
</reference>
<evidence type="ECO:0000313" key="8">
    <source>
        <dbReference type="Proteomes" id="UP000471298"/>
    </source>
</evidence>
<dbReference type="GO" id="GO:0022857">
    <property type="term" value="F:transmembrane transporter activity"/>
    <property type="evidence" value="ECO:0007669"/>
    <property type="project" value="InterPro"/>
</dbReference>
<dbReference type="AlphaFoldDB" id="A0A6N7EUQ0"/>
<feature type="transmembrane region" description="Helical" evidence="6">
    <location>
        <begin position="58"/>
        <end position="79"/>
    </location>
</feature>
<dbReference type="EMBL" id="WHNW01000001">
    <property type="protein sequence ID" value="MPV85159.1"/>
    <property type="molecule type" value="Genomic_DNA"/>
</dbReference>
<evidence type="ECO:0000256" key="3">
    <source>
        <dbReference type="ARBA" id="ARBA00022692"/>
    </source>
</evidence>
<feature type="transmembrane region" description="Helical" evidence="6">
    <location>
        <begin position="91"/>
        <end position="108"/>
    </location>
</feature>
<keyword evidence="5 6" id="KW-0472">Membrane</keyword>
<dbReference type="Pfam" id="PF02653">
    <property type="entry name" value="BPD_transp_2"/>
    <property type="match status" value="1"/>
</dbReference>
<feature type="transmembrane region" description="Helical" evidence="6">
    <location>
        <begin position="197"/>
        <end position="215"/>
    </location>
</feature>
<organism evidence="7 8">
    <name type="scientific">Ostreibacterium oceani</name>
    <dbReference type="NCBI Taxonomy" id="2654998"/>
    <lineage>
        <taxon>Bacteria</taxon>
        <taxon>Pseudomonadati</taxon>
        <taxon>Pseudomonadota</taxon>
        <taxon>Gammaproteobacteria</taxon>
        <taxon>Cardiobacteriales</taxon>
        <taxon>Ostreibacteriaceae</taxon>
        <taxon>Ostreibacterium</taxon>
    </lineage>
</organism>
<dbReference type="InterPro" id="IPR001851">
    <property type="entry name" value="ABC_transp_permease"/>
</dbReference>
<evidence type="ECO:0000256" key="1">
    <source>
        <dbReference type="ARBA" id="ARBA00004429"/>
    </source>
</evidence>
<evidence type="ECO:0000256" key="5">
    <source>
        <dbReference type="ARBA" id="ARBA00023136"/>
    </source>
</evidence>
<feature type="transmembrane region" description="Helical" evidence="6">
    <location>
        <begin position="268"/>
        <end position="288"/>
    </location>
</feature>
<dbReference type="PANTHER" id="PTHR47089">
    <property type="entry name" value="ABC TRANSPORTER, PERMEASE PROTEIN"/>
    <property type="match status" value="1"/>
</dbReference>
<evidence type="ECO:0000256" key="4">
    <source>
        <dbReference type="ARBA" id="ARBA00022989"/>
    </source>
</evidence>
<feature type="transmembrane region" description="Helical" evidence="6">
    <location>
        <begin position="12"/>
        <end position="38"/>
    </location>
</feature>
<evidence type="ECO:0000256" key="6">
    <source>
        <dbReference type="SAM" id="Phobius"/>
    </source>
</evidence>
<keyword evidence="2" id="KW-1003">Cell membrane</keyword>
<accession>A0A6N7EUQ0</accession>
<feature type="transmembrane region" description="Helical" evidence="6">
    <location>
        <begin position="295"/>
        <end position="311"/>
    </location>
</feature>
<name>A0A6N7EUQ0_9GAMM</name>
<feature type="transmembrane region" description="Helical" evidence="6">
    <location>
        <begin position="114"/>
        <end position="137"/>
    </location>
</feature>
<gene>
    <name evidence="7" type="ORF">GCU85_00230</name>
</gene>
<dbReference type="GO" id="GO:0005886">
    <property type="term" value="C:plasma membrane"/>
    <property type="evidence" value="ECO:0007669"/>
    <property type="project" value="UniProtKB-SubCell"/>
</dbReference>
<feature type="transmembrane region" description="Helical" evidence="6">
    <location>
        <begin position="244"/>
        <end position="262"/>
    </location>
</feature>
<evidence type="ECO:0000256" key="2">
    <source>
        <dbReference type="ARBA" id="ARBA00022475"/>
    </source>
</evidence>
<protein>
    <submittedName>
        <fullName evidence="7">ABC transporter permease</fullName>
    </submittedName>
</protein>
<dbReference type="Proteomes" id="UP000471298">
    <property type="component" value="Unassembled WGS sequence"/>
</dbReference>
<proteinExistence type="predicted"/>
<sequence length="383" mass="41148">MIQLIKREQKSHFIAYLGSVVASLLTVLFGGLLFYLLGLHPVKTLLVFFVSPLANLQGVAELAVKAAPIILCAIGLSFCFRANQWNIGAEGQLFCGAMAASAAALFFNTSESAWVIYVVILCGVFAGMLWAAIPAFLKVHMQTNEILTSLMLTYVAYQLLQFLVYGPLKDPTGFGFPESELFSSATTLPPLMAGTRLHYGMLLIPVIVILASLLLNRHLLGYRVRLIGMAPAAVRYAGFSQKKIIWTVFLISGACAGLAGAFEVTGIIGQLVPSVSPGYGFTAIIVAFLGRLNPIGIFFAGFAIALTYLGGEVLQIVDTQELALSNSGDDIVISRAIGDVLQASVLLFLLMTEVLTRYRLAWVSGYQSNSSNQSNQNNQAASS</sequence>
<dbReference type="RefSeq" id="WP_218110437.1">
    <property type="nucleotide sequence ID" value="NZ_WHNW01000001.1"/>
</dbReference>
<dbReference type="PANTHER" id="PTHR47089:SF1">
    <property type="entry name" value="GUANOSINE ABC TRANSPORTER PERMEASE PROTEIN NUPP"/>
    <property type="match status" value="1"/>
</dbReference>
<keyword evidence="8" id="KW-1185">Reference proteome</keyword>
<keyword evidence="3 6" id="KW-0812">Transmembrane</keyword>
<dbReference type="CDD" id="cd06580">
    <property type="entry name" value="TM_PBP1_transp_TpRbsC_like"/>
    <property type="match status" value="1"/>
</dbReference>
<comment type="subcellular location">
    <subcellularLocation>
        <location evidence="1">Cell inner membrane</location>
        <topology evidence="1">Multi-pass membrane protein</topology>
    </subcellularLocation>
</comment>
<evidence type="ECO:0000313" key="7">
    <source>
        <dbReference type="EMBL" id="MPV85159.1"/>
    </source>
</evidence>
<keyword evidence="4 6" id="KW-1133">Transmembrane helix</keyword>
<feature type="transmembrane region" description="Helical" evidence="6">
    <location>
        <begin position="149"/>
        <end position="168"/>
    </location>
</feature>
<dbReference type="InParanoid" id="A0A6N7EUQ0"/>
<comment type="caution">
    <text evidence="7">The sequence shown here is derived from an EMBL/GenBank/DDBJ whole genome shotgun (WGS) entry which is preliminary data.</text>
</comment>
<feature type="transmembrane region" description="Helical" evidence="6">
    <location>
        <begin position="331"/>
        <end position="350"/>
    </location>
</feature>